<feature type="compositionally biased region" description="Low complexity" evidence="1">
    <location>
        <begin position="431"/>
        <end position="444"/>
    </location>
</feature>
<feature type="region of interest" description="Disordered" evidence="1">
    <location>
        <begin position="115"/>
        <end position="252"/>
    </location>
</feature>
<dbReference type="EMBL" id="ML986484">
    <property type="protein sequence ID" value="KAF2280928.1"/>
    <property type="molecule type" value="Genomic_DNA"/>
</dbReference>
<feature type="compositionally biased region" description="Basic residues" evidence="1">
    <location>
        <begin position="410"/>
        <end position="425"/>
    </location>
</feature>
<feature type="region of interest" description="Disordered" evidence="1">
    <location>
        <begin position="280"/>
        <end position="316"/>
    </location>
</feature>
<protein>
    <submittedName>
        <fullName evidence="2">Uncharacterized protein</fullName>
    </submittedName>
</protein>
<evidence type="ECO:0000313" key="3">
    <source>
        <dbReference type="Proteomes" id="UP000800097"/>
    </source>
</evidence>
<proteinExistence type="predicted"/>
<feature type="compositionally biased region" description="Basic and acidic residues" evidence="1">
    <location>
        <begin position="145"/>
        <end position="154"/>
    </location>
</feature>
<name>A0A6A6JYK4_WESOR</name>
<keyword evidence="3" id="KW-1185">Reference proteome</keyword>
<dbReference type="OrthoDB" id="3781687at2759"/>
<feature type="compositionally biased region" description="Polar residues" evidence="1">
    <location>
        <begin position="194"/>
        <end position="217"/>
    </location>
</feature>
<feature type="region of interest" description="Disordered" evidence="1">
    <location>
        <begin position="398"/>
        <end position="529"/>
    </location>
</feature>
<feature type="compositionally biased region" description="Basic residues" evidence="1">
    <location>
        <begin position="164"/>
        <end position="179"/>
    </location>
</feature>
<accession>A0A6A6JYK4</accession>
<dbReference type="GeneID" id="54546376"/>
<sequence length="529" mass="60332">MGRYETLNEASKDLIDCMLPKIAVNFGVDDPRDVIPADICMRAWDCDRREHIYDQPEDDPRNWGLQFLKELISISRMKKGKLEEFQRDLREKVEAHEDGHQWARLADIKEVKLDYEHPERKNPPPVEESEEVESENSYYELVETDQPRRGRNHGDAPMFEARPVAKKRKRKNAPKRLRRGSSEGWERKDKSRRSIASPSSGDESFVESSPKQMSNPSHDPMGKDDLSSKYNSIRRQNPMPKDDSIDDEDLDEMSVSELEAHVQLTQAELRAARLRVKLIEARRKRKGGSPKSRQSSMDPSVSDVLTNGKQHRIRKTPQAAMTVEANFGRHRKLIQDDESDYEIPRTVATRKPVRPSVTPSAAFGEEDYRYETSMTEAACKPVRPRITSFATFGEEVDDYEAEEESGTPHHNARFANTHKRQHKPKVPVPAPRRTMAPAPRVRSPSPRHKALAPVANMVPPPQLLVKRKPTYLPKEYVTKPSVRQEDLEKERAFATPPESSLEGLSGGRGETAHKDSDAGEESPLFTPDE</sequence>
<dbReference type="Proteomes" id="UP000800097">
    <property type="component" value="Unassembled WGS sequence"/>
</dbReference>
<gene>
    <name evidence="2" type="ORF">EI97DRAFT_14109</name>
</gene>
<evidence type="ECO:0000313" key="2">
    <source>
        <dbReference type="EMBL" id="KAF2280928.1"/>
    </source>
</evidence>
<reference evidence="2" key="1">
    <citation type="journal article" date="2020" name="Stud. Mycol.">
        <title>101 Dothideomycetes genomes: a test case for predicting lifestyles and emergence of pathogens.</title>
        <authorList>
            <person name="Haridas S."/>
            <person name="Albert R."/>
            <person name="Binder M."/>
            <person name="Bloem J."/>
            <person name="Labutti K."/>
            <person name="Salamov A."/>
            <person name="Andreopoulos B."/>
            <person name="Baker S."/>
            <person name="Barry K."/>
            <person name="Bills G."/>
            <person name="Bluhm B."/>
            <person name="Cannon C."/>
            <person name="Castanera R."/>
            <person name="Culley D."/>
            <person name="Daum C."/>
            <person name="Ezra D."/>
            <person name="Gonzalez J."/>
            <person name="Henrissat B."/>
            <person name="Kuo A."/>
            <person name="Liang C."/>
            <person name="Lipzen A."/>
            <person name="Lutzoni F."/>
            <person name="Magnuson J."/>
            <person name="Mondo S."/>
            <person name="Nolan M."/>
            <person name="Ohm R."/>
            <person name="Pangilinan J."/>
            <person name="Park H.-J."/>
            <person name="Ramirez L."/>
            <person name="Alfaro M."/>
            <person name="Sun H."/>
            <person name="Tritt A."/>
            <person name="Yoshinaga Y."/>
            <person name="Zwiers L.-H."/>
            <person name="Turgeon B."/>
            <person name="Goodwin S."/>
            <person name="Spatafora J."/>
            <person name="Crous P."/>
            <person name="Grigoriev I."/>
        </authorList>
    </citation>
    <scope>NUCLEOTIDE SEQUENCE</scope>
    <source>
        <strain evidence="2">CBS 379.55</strain>
    </source>
</reference>
<evidence type="ECO:0000256" key="1">
    <source>
        <dbReference type="SAM" id="MobiDB-lite"/>
    </source>
</evidence>
<organism evidence="2 3">
    <name type="scientific">Westerdykella ornata</name>
    <dbReference type="NCBI Taxonomy" id="318751"/>
    <lineage>
        <taxon>Eukaryota</taxon>
        <taxon>Fungi</taxon>
        <taxon>Dikarya</taxon>
        <taxon>Ascomycota</taxon>
        <taxon>Pezizomycotina</taxon>
        <taxon>Dothideomycetes</taxon>
        <taxon>Pleosporomycetidae</taxon>
        <taxon>Pleosporales</taxon>
        <taxon>Sporormiaceae</taxon>
        <taxon>Westerdykella</taxon>
    </lineage>
</organism>
<feature type="compositionally biased region" description="Basic and acidic residues" evidence="1">
    <location>
        <begin position="482"/>
        <end position="492"/>
    </location>
</feature>
<dbReference type="AlphaFoldDB" id="A0A6A6JYK4"/>
<feature type="compositionally biased region" description="Polar residues" evidence="1">
    <location>
        <begin position="297"/>
        <end position="308"/>
    </location>
</feature>
<feature type="compositionally biased region" description="Basic and acidic residues" evidence="1">
    <location>
        <begin position="180"/>
        <end position="189"/>
    </location>
</feature>
<dbReference type="RefSeq" id="XP_033658465.1">
    <property type="nucleotide sequence ID" value="XM_033793201.1"/>
</dbReference>